<protein>
    <recommendedName>
        <fullName evidence="10">Chromatin modification-related protein EAF7</fullName>
    </recommendedName>
</protein>
<name>A0A177WTL0_BATDL</name>
<dbReference type="PANTHER" id="PTHR13581">
    <property type="entry name" value="MRG-BINDING PROTEIN"/>
    <property type="match status" value="1"/>
</dbReference>
<keyword evidence="3" id="KW-0156">Chromatin regulator</keyword>
<dbReference type="Pfam" id="PF07904">
    <property type="entry name" value="Eaf7"/>
    <property type="match status" value="1"/>
</dbReference>
<keyword evidence="6" id="KW-0539">Nucleus</keyword>
<gene>
    <name evidence="8" type="ORF">BDEG_26527</name>
</gene>
<dbReference type="InterPro" id="IPR012423">
    <property type="entry name" value="Eaf7/MRGBP"/>
</dbReference>
<evidence type="ECO:0000256" key="3">
    <source>
        <dbReference type="ARBA" id="ARBA00022853"/>
    </source>
</evidence>
<evidence type="ECO:0000256" key="1">
    <source>
        <dbReference type="ARBA" id="ARBA00004123"/>
    </source>
</evidence>
<sequence length="327" mass="36505">MREVLRGHATAVPAATVNNENTHLDHESATDPDTDGDTGIDSRMDSNRQVSNIGVRTRRRVNSDIEMSDDKSLAGTKNEDSASNSNKTTVWTPEMEMTLFQAVAKYRPIGVHKHFRILNVQRFINTHMGTDISIQELWNRLSIYYNIEKLDELADDTEADVPYERRIHRAIFPFTTLRDFTLPSEDFYELMDERRKAESSSTGSPEHLTIDTHSPIKTRTTRAHPYSPTTSSAFTGSPERHGDSIADHIPIAAAKLSDKSGVSTPAKSKLGRPRKAKMAESSSSVLHDMSVSADTSDIAGEPHTPQEPSRRSTRNPNIALPTKRRRG</sequence>
<dbReference type="GO" id="GO:0035267">
    <property type="term" value="C:NuA4 histone acetyltransferase complex"/>
    <property type="evidence" value="ECO:0007669"/>
    <property type="project" value="TreeGrafter"/>
</dbReference>
<evidence type="ECO:0000256" key="5">
    <source>
        <dbReference type="ARBA" id="ARBA00023163"/>
    </source>
</evidence>
<dbReference type="PANTHER" id="PTHR13581:SF5">
    <property type="entry name" value="MRG_MORF4L-BINDING PROTEIN"/>
    <property type="match status" value="1"/>
</dbReference>
<proteinExistence type="inferred from homology"/>
<evidence type="ECO:0000256" key="7">
    <source>
        <dbReference type="SAM" id="MobiDB-lite"/>
    </source>
</evidence>
<keyword evidence="5" id="KW-0804">Transcription</keyword>
<feature type="region of interest" description="Disordered" evidence="7">
    <location>
        <begin position="256"/>
        <end position="327"/>
    </location>
</feature>
<dbReference type="STRING" id="403673.A0A177WTL0"/>
<reference evidence="8 9" key="1">
    <citation type="submission" date="2006-10" db="EMBL/GenBank/DDBJ databases">
        <title>The Genome Sequence of Batrachochytrium dendrobatidis JEL423.</title>
        <authorList>
            <consortium name="The Broad Institute Genome Sequencing Platform"/>
            <person name="Birren B."/>
            <person name="Lander E."/>
            <person name="Galagan J."/>
            <person name="Cuomo C."/>
            <person name="Devon K."/>
            <person name="Jaffe D."/>
            <person name="Butler J."/>
            <person name="Alvarez P."/>
            <person name="Gnerre S."/>
            <person name="Grabherr M."/>
            <person name="Kleber M."/>
            <person name="Mauceli E."/>
            <person name="Brockman W."/>
            <person name="Young S."/>
            <person name="LaButti K."/>
            <person name="Sykes S."/>
            <person name="DeCaprio D."/>
            <person name="Crawford M."/>
            <person name="Koehrsen M."/>
            <person name="Engels R."/>
            <person name="Montgomery P."/>
            <person name="Pearson M."/>
            <person name="Howarth C."/>
            <person name="Larson L."/>
            <person name="White J."/>
            <person name="O'Leary S."/>
            <person name="Kodira C."/>
            <person name="Zeng Q."/>
            <person name="Yandava C."/>
            <person name="Alvarado L."/>
            <person name="Longcore J."/>
            <person name="James T."/>
        </authorList>
    </citation>
    <scope>NUCLEOTIDE SEQUENCE [LARGE SCALE GENOMIC DNA]</scope>
    <source>
        <strain evidence="8 9">JEL423</strain>
    </source>
</reference>
<evidence type="ECO:0000256" key="6">
    <source>
        <dbReference type="ARBA" id="ARBA00023242"/>
    </source>
</evidence>
<evidence type="ECO:0000256" key="4">
    <source>
        <dbReference type="ARBA" id="ARBA00023015"/>
    </source>
</evidence>
<dbReference type="GO" id="GO:0006325">
    <property type="term" value="P:chromatin organization"/>
    <property type="evidence" value="ECO:0007669"/>
    <property type="project" value="UniProtKB-KW"/>
</dbReference>
<reference evidence="8 9" key="2">
    <citation type="submission" date="2016-05" db="EMBL/GenBank/DDBJ databases">
        <title>Lineage-specific infection strategies underlie the spectrum of fungal disease in amphibians.</title>
        <authorList>
            <person name="Cuomo C.A."/>
            <person name="Farrer R.A."/>
            <person name="James T."/>
            <person name="Longcore J."/>
            <person name="Birren B."/>
        </authorList>
    </citation>
    <scope>NUCLEOTIDE SEQUENCE [LARGE SCALE GENOMIC DNA]</scope>
    <source>
        <strain evidence="8 9">JEL423</strain>
    </source>
</reference>
<dbReference type="eggNOG" id="KOG4051">
    <property type="taxonomic scope" value="Eukaryota"/>
</dbReference>
<dbReference type="GO" id="GO:0006357">
    <property type="term" value="P:regulation of transcription by RNA polymerase II"/>
    <property type="evidence" value="ECO:0007669"/>
    <property type="project" value="TreeGrafter"/>
</dbReference>
<feature type="region of interest" description="Disordered" evidence="7">
    <location>
        <begin position="1"/>
        <end position="89"/>
    </location>
</feature>
<keyword evidence="4" id="KW-0805">Transcription regulation</keyword>
<evidence type="ECO:0000313" key="8">
    <source>
        <dbReference type="EMBL" id="OAJ43146.1"/>
    </source>
</evidence>
<dbReference type="Proteomes" id="UP000077115">
    <property type="component" value="Unassembled WGS sequence"/>
</dbReference>
<dbReference type="VEuPathDB" id="FungiDB:BDEG_26527"/>
<dbReference type="AlphaFoldDB" id="A0A177WTL0"/>
<dbReference type="OrthoDB" id="5595141at2759"/>
<comment type="subcellular location">
    <subcellularLocation>
        <location evidence="1">Nucleus</location>
    </subcellularLocation>
</comment>
<evidence type="ECO:0008006" key="10">
    <source>
        <dbReference type="Google" id="ProtNLM"/>
    </source>
</evidence>
<evidence type="ECO:0000256" key="2">
    <source>
        <dbReference type="ARBA" id="ARBA00007117"/>
    </source>
</evidence>
<feature type="compositionally biased region" description="Low complexity" evidence="7">
    <location>
        <begin position="281"/>
        <end position="292"/>
    </location>
</feature>
<feature type="region of interest" description="Disordered" evidence="7">
    <location>
        <begin position="193"/>
        <end position="244"/>
    </location>
</feature>
<accession>A0A177WTL0</accession>
<feature type="compositionally biased region" description="Basic and acidic residues" evidence="7">
    <location>
        <begin position="68"/>
        <end position="80"/>
    </location>
</feature>
<organism evidence="8 9">
    <name type="scientific">Batrachochytrium dendrobatidis (strain JEL423)</name>
    <dbReference type="NCBI Taxonomy" id="403673"/>
    <lineage>
        <taxon>Eukaryota</taxon>
        <taxon>Fungi</taxon>
        <taxon>Fungi incertae sedis</taxon>
        <taxon>Chytridiomycota</taxon>
        <taxon>Chytridiomycota incertae sedis</taxon>
        <taxon>Chytridiomycetes</taxon>
        <taxon>Rhizophydiales</taxon>
        <taxon>Rhizophydiales incertae sedis</taxon>
        <taxon>Batrachochytrium</taxon>
    </lineage>
</organism>
<evidence type="ECO:0000313" key="9">
    <source>
        <dbReference type="Proteomes" id="UP000077115"/>
    </source>
</evidence>
<comment type="similarity">
    <text evidence="2">Belongs to the EAF7 family.</text>
</comment>
<dbReference type="EMBL" id="DS022309">
    <property type="protein sequence ID" value="OAJ43146.1"/>
    <property type="molecule type" value="Genomic_DNA"/>
</dbReference>
<dbReference type="GO" id="GO:0005634">
    <property type="term" value="C:nucleus"/>
    <property type="evidence" value="ECO:0007669"/>
    <property type="project" value="UniProtKB-SubCell"/>
</dbReference>